<keyword evidence="4" id="KW-1185">Reference proteome</keyword>
<organism evidence="3 4">
    <name type="scientific">Abeliophyllum distichum</name>
    <dbReference type="NCBI Taxonomy" id="126358"/>
    <lineage>
        <taxon>Eukaryota</taxon>
        <taxon>Viridiplantae</taxon>
        <taxon>Streptophyta</taxon>
        <taxon>Embryophyta</taxon>
        <taxon>Tracheophyta</taxon>
        <taxon>Spermatophyta</taxon>
        <taxon>Magnoliopsida</taxon>
        <taxon>eudicotyledons</taxon>
        <taxon>Gunneridae</taxon>
        <taxon>Pentapetalae</taxon>
        <taxon>asterids</taxon>
        <taxon>lamiids</taxon>
        <taxon>Lamiales</taxon>
        <taxon>Oleaceae</taxon>
        <taxon>Forsythieae</taxon>
        <taxon>Abeliophyllum</taxon>
    </lineage>
</organism>
<comment type="caution">
    <text evidence="3">The sequence shown here is derived from an EMBL/GenBank/DDBJ whole genome shotgun (WGS) entry which is preliminary data.</text>
</comment>
<dbReference type="Proteomes" id="UP001604336">
    <property type="component" value="Unassembled WGS sequence"/>
</dbReference>
<name>A0ABD1P8M5_9LAMI</name>
<sequence>MYGHQFLISASISPPPFLLLALLCLCLLLHPTSPNPHPSSAGFSSSSTTQTTHRHPHGETTQRTNSGHLLLLKLKAEMGENLGHKWEKGKWGAGILGRRCVRDLGEKGGVGVRRGGCWAVGTISPAHRGQENGTD</sequence>
<evidence type="ECO:0000256" key="1">
    <source>
        <dbReference type="SAM" id="MobiDB-lite"/>
    </source>
</evidence>
<evidence type="ECO:0000313" key="4">
    <source>
        <dbReference type="Proteomes" id="UP001604336"/>
    </source>
</evidence>
<proteinExistence type="predicted"/>
<feature type="compositionally biased region" description="Low complexity" evidence="1">
    <location>
        <begin position="38"/>
        <end position="51"/>
    </location>
</feature>
<reference evidence="4" key="1">
    <citation type="submission" date="2024-07" db="EMBL/GenBank/DDBJ databases">
        <title>Two chromosome-level genome assemblies of Korean endemic species Abeliophyllum distichum and Forsythia ovata (Oleaceae).</title>
        <authorList>
            <person name="Jang H."/>
        </authorList>
    </citation>
    <scope>NUCLEOTIDE SEQUENCE [LARGE SCALE GENOMIC DNA]</scope>
</reference>
<dbReference type="EMBL" id="JBFOLK010000014">
    <property type="protein sequence ID" value="KAL2460233.1"/>
    <property type="molecule type" value="Genomic_DNA"/>
</dbReference>
<dbReference type="AlphaFoldDB" id="A0ABD1P8M5"/>
<feature type="chain" id="PRO_5044778355" evidence="2">
    <location>
        <begin position="35"/>
        <end position="135"/>
    </location>
</feature>
<gene>
    <name evidence="3" type="ORF">Adt_43653</name>
</gene>
<keyword evidence="2" id="KW-0732">Signal</keyword>
<protein>
    <submittedName>
        <fullName evidence="3">Uncharacterized protein</fullName>
    </submittedName>
</protein>
<evidence type="ECO:0000256" key="2">
    <source>
        <dbReference type="SAM" id="SignalP"/>
    </source>
</evidence>
<evidence type="ECO:0000313" key="3">
    <source>
        <dbReference type="EMBL" id="KAL2460233.1"/>
    </source>
</evidence>
<accession>A0ABD1P8M5</accession>
<feature type="signal peptide" evidence="2">
    <location>
        <begin position="1"/>
        <end position="34"/>
    </location>
</feature>
<feature type="region of interest" description="Disordered" evidence="1">
    <location>
        <begin position="37"/>
        <end position="63"/>
    </location>
</feature>